<accession>A0A926EJG0</accession>
<organism evidence="1 2">
    <name type="scientific">Zhenhengia yiwuensis</name>
    <dbReference type="NCBI Taxonomy" id="2763666"/>
    <lineage>
        <taxon>Bacteria</taxon>
        <taxon>Bacillati</taxon>
        <taxon>Bacillota</taxon>
        <taxon>Clostridia</taxon>
        <taxon>Lachnospirales</taxon>
        <taxon>Lachnospiraceae</taxon>
        <taxon>Zhenhengia</taxon>
    </lineage>
</organism>
<comment type="caution">
    <text evidence="1">The sequence shown here is derived from an EMBL/GenBank/DDBJ whole genome shotgun (WGS) entry which is preliminary data.</text>
</comment>
<evidence type="ECO:0000313" key="2">
    <source>
        <dbReference type="Proteomes" id="UP000655830"/>
    </source>
</evidence>
<sequence length="55" mass="6270">MHKMLEYITITQGGTENNEAPELNQIRKIKLTRARVIENSADALEGSHPYKMTNL</sequence>
<dbReference type="Proteomes" id="UP000655830">
    <property type="component" value="Unassembled WGS sequence"/>
</dbReference>
<dbReference type="RefSeq" id="WP_177671550.1">
    <property type="nucleotide sequence ID" value="NZ_JACRSY010000011.1"/>
</dbReference>
<proteinExistence type="predicted"/>
<keyword evidence="2" id="KW-1185">Reference proteome</keyword>
<reference evidence="1" key="1">
    <citation type="submission" date="2020-08" db="EMBL/GenBank/DDBJ databases">
        <title>Genome public.</title>
        <authorList>
            <person name="Liu C."/>
            <person name="Sun Q."/>
        </authorList>
    </citation>
    <scope>NUCLEOTIDE SEQUENCE</scope>
    <source>
        <strain evidence="1">NSJ-12</strain>
    </source>
</reference>
<gene>
    <name evidence="1" type="ORF">H8718_08185</name>
</gene>
<protein>
    <submittedName>
        <fullName evidence="1">Uncharacterized protein</fullName>
    </submittedName>
</protein>
<name>A0A926EJG0_9FIRM</name>
<dbReference type="EMBL" id="JACRSY010000011">
    <property type="protein sequence ID" value="MBC8579507.1"/>
    <property type="molecule type" value="Genomic_DNA"/>
</dbReference>
<dbReference type="AlphaFoldDB" id="A0A926EJG0"/>
<evidence type="ECO:0000313" key="1">
    <source>
        <dbReference type="EMBL" id="MBC8579507.1"/>
    </source>
</evidence>